<dbReference type="Proteomes" id="UP000626109">
    <property type="component" value="Unassembled WGS sequence"/>
</dbReference>
<dbReference type="AlphaFoldDB" id="A0A813LD42"/>
<accession>A0A813LD42</accession>
<evidence type="ECO:0008006" key="3">
    <source>
        <dbReference type="Google" id="ProtNLM"/>
    </source>
</evidence>
<reference evidence="1" key="1">
    <citation type="submission" date="2021-02" db="EMBL/GenBank/DDBJ databases">
        <authorList>
            <person name="Dougan E. K."/>
            <person name="Rhodes N."/>
            <person name="Thang M."/>
            <person name="Chan C."/>
        </authorList>
    </citation>
    <scope>NUCLEOTIDE SEQUENCE</scope>
</reference>
<gene>
    <name evidence="1" type="ORF">PGLA2088_LOCUS44764</name>
</gene>
<evidence type="ECO:0000313" key="2">
    <source>
        <dbReference type="Proteomes" id="UP000626109"/>
    </source>
</evidence>
<dbReference type="EMBL" id="CAJNNW010035363">
    <property type="protein sequence ID" value="CAE8727281.1"/>
    <property type="molecule type" value="Genomic_DNA"/>
</dbReference>
<evidence type="ECO:0000313" key="1">
    <source>
        <dbReference type="EMBL" id="CAE8727281.1"/>
    </source>
</evidence>
<name>A0A813LD42_POLGL</name>
<sequence>MLSSTGKCMAARSKDDVSADLDSEQSDCQSGFLSLAGVLLSELKDPLKAFGESSSLSSEYFSSKTDRVQLAALLERVPVDGNNSFTSIGSLSHWRSQCTPCVFHGRTEGCACGVQCSYCHFPHARESAKLRRVFRENKQV</sequence>
<comment type="caution">
    <text evidence="1">The sequence shown here is derived from an EMBL/GenBank/DDBJ whole genome shotgun (WGS) entry which is preliminary data.</text>
</comment>
<organism evidence="1 2">
    <name type="scientific">Polarella glacialis</name>
    <name type="common">Dinoflagellate</name>
    <dbReference type="NCBI Taxonomy" id="89957"/>
    <lineage>
        <taxon>Eukaryota</taxon>
        <taxon>Sar</taxon>
        <taxon>Alveolata</taxon>
        <taxon>Dinophyceae</taxon>
        <taxon>Suessiales</taxon>
        <taxon>Suessiaceae</taxon>
        <taxon>Polarella</taxon>
    </lineage>
</organism>
<proteinExistence type="predicted"/>
<protein>
    <recommendedName>
        <fullName evidence="3">C3H1-type domain-containing protein</fullName>
    </recommendedName>
</protein>